<keyword evidence="6 10" id="KW-0862">Zinc</keyword>
<feature type="non-terminal residue" evidence="13">
    <location>
        <position position="1"/>
    </location>
</feature>
<comment type="subcellular location">
    <subcellularLocation>
        <location evidence="1">Endomembrane system</location>
        <topology evidence="1">Peripheral membrane protein</topology>
    </subcellularLocation>
    <subcellularLocation>
        <location evidence="10">Endosome membrane</location>
        <topology evidence="10">Peripheral membrane protein</topology>
    </subcellularLocation>
</comment>
<evidence type="ECO:0000259" key="12">
    <source>
        <dbReference type="PROSITE" id="PS50115"/>
    </source>
</evidence>
<evidence type="ECO:0000256" key="8">
    <source>
        <dbReference type="ARBA" id="ARBA00023136"/>
    </source>
</evidence>
<keyword evidence="10" id="KW-0967">Endosome</keyword>
<dbReference type="InterPro" id="IPR045258">
    <property type="entry name" value="ACAP1/2/3-like"/>
</dbReference>
<evidence type="ECO:0000256" key="11">
    <source>
        <dbReference type="SAM" id="MobiDB-lite"/>
    </source>
</evidence>
<comment type="domain">
    <text evidence="10">PH domain binds phospholipids including phosphatidic acid, phosphatidylinositol 3-phosphate, phosphatidylinositol 3,5-bisphosphate (PIP2) and phosphatidylinositol 3,4,5-trisphosphate (PIP3). May mediate protein binding to PIP2 or PIP3 containing membranes.</text>
</comment>
<evidence type="ECO:0000256" key="5">
    <source>
        <dbReference type="ARBA" id="ARBA00022771"/>
    </source>
</evidence>
<keyword evidence="14" id="KW-1185">Reference proteome</keyword>
<comment type="caution">
    <text evidence="13">The sequence shown here is derived from an EMBL/GenBank/DDBJ whole genome shotgun (WGS) entry which is preliminary data.</text>
</comment>
<comment type="activity regulation">
    <text evidence="10">GAP activity stimulated by phosphatidylinositol 4,5-bisphosphate (PIP2) and phosphatidic acid.</text>
</comment>
<dbReference type="InterPro" id="IPR037278">
    <property type="entry name" value="ARFGAP/RecO"/>
</dbReference>
<evidence type="ECO:0000313" key="14">
    <source>
        <dbReference type="Proteomes" id="UP000335636"/>
    </source>
</evidence>
<protein>
    <recommendedName>
        <fullName evidence="10">Arf-GAP with coiled-coil, ANK repeat and PH domain-containing protein</fullName>
        <shortName evidence="10">Cnt-b</shortName>
    </recommendedName>
    <alternativeName>
        <fullName evidence="10">Centaurin-beta</fullName>
    </alternativeName>
</protein>
<dbReference type="GO" id="GO:0005096">
    <property type="term" value="F:GTPase activator activity"/>
    <property type="evidence" value="ECO:0007669"/>
    <property type="project" value="UniProtKB-KW"/>
</dbReference>
<comment type="domain">
    <text evidence="10">The BAR domain mediates homodimerization, it can neither bind membrane nor impart curvature, but instead requires the neighboring PH domain to achieve these functions.</text>
</comment>
<evidence type="ECO:0000256" key="4">
    <source>
        <dbReference type="ARBA" id="ARBA00022737"/>
    </source>
</evidence>
<evidence type="ECO:0000256" key="2">
    <source>
        <dbReference type="ARBA" id="ARBA00022468"/>
    </source>
</evidence>
<organism evidence="13 14">
    <name type="scientific">Marmota monax</name>
    <name type="common">Woodchuck</name>
    <dbReference type="NCBI Taxonomy" id="9995"/>
    <lineage>
        <taxon>Eukaryota</taxon>
        <taxon>Metazoa</taxon>
        <taxon>Chordata</taxon>
        <taxon>Craniata</taxon>
        <taxon>Vertebrata</taxon>
        <taxon>Euteleostomi</taxon>
        <taxon>Mammalia</taxon>
        <taxon>Eutheria</taxon>
        <taxon>Euarchontoglires</taxon>
        <taxon>Glires</taxon>
        <taxon>Rodentia</taxon>
        <taxon>Sciuromorpha</taxon>
        <taxon>Sciuridae</taxon>
        <taxon>Xerinae</taxon>
        <taxon>Marmotini</taxon>
        <taxon>Marmota</taxon>
    </lineage>
</organism>
<evidence type="ECO:0000256" key="7">
    <source>
        <dbReference type="ARBA" id="ARBA00023054"/>
    </source>
</evidence>
<evidence type="ECO:0000256" key="10">
    <source>
        <dbReference type="RuleBase" id="RU369028"/>
    </source>
</evidence>
<reference evidence="13" key="1">
    <citation type="submission" date="2019-04" db="EMBL/GenBank/DDBJ databases">
        <authorList>
            <person name="Alioto T."/>
            <person name="Alioto T."/>
        </authorList>
    </citation>
    <scope>NUCLEOTIDE SEQUENCE [LARGE SCALE GENOMIC DNA]</scope>
</reference>
<dbReference type="PANTHER" id="PTHR23180:SF241">
    <property type="entry name" value="ARF-GAP WITH COILED-COIL, ANK REPEAT AND PH DOMAIN-CONTAINING PROTEIN 2"/>
    <property type="match status" value="1"/>
</dbReference>
<keyword evidence="10" id="KW-0040">ANK repeat</keyword>
<accession>A0A5E4DJI5</accession>
<dbReference type="AlphaFoldDB" id="A0A5E4DJI5"/>
<keyword evidence="5 9" id="KW-0863">Zinc-finger</keyword>
<feature type="non-terminal residue" evidence="13">
    <location>
        <position position="70"/>
    </location>
</feature>
<keyword evidence="8" id="KW-0472">Membrane</keyword>
<feature type="region of interest" description="Disordered" evidence="11">
    <location>
        <begin position="1"/>
        <end position="20"/>
    </location>
</feature>
<evidence type="ECO:0000256" key="6">
    <source>
        <dbReference type="ARBA" id="ARBA00022833"/>
    </source>
</evidence>
<name>A0A5E4DJI5_MARMO</name>
<keyword evidence="3 10" id="KW-0479">Metal-binding</keyword>
<dbReference type="PRINTS" id="PR00405">
    <property type="entry name" value="REVINTRACTNG"/>
</dbReference>
<evidence type="ECO:0000313" key="13">
    <source>
        <dbReference type="EMBL" id="VTJ92331.1"/>
    </source>
</evidence>
<comment type="function">
    <text evidence="10">GTPase-activating protein for the ADP ribosylation factor family.</text>
</comment>
<feature type="domain" description="Arf-GAP" evidence="12">
    <location>
        <begin position="27"/>
        <end position="70"/>
    </location>
</feature>
<dbReference type="InterPro" id="IPR001164">
    <property type="entry name" value="ArfGAP_dom"/>
</dbReference>
<dbReference type="Pfam" id="PF01412">
    <property type="entry name" value="ArfGap"/>
    <property type="match status" value="1"/>
</dbReference>
<keyword evidence="4 10" id="KW-0677">Repeat</keyword>
<dbReference type="Gene3D" id="1.10.220.150">
    <property type="entry name" value="Arf GTPase activating protein"/>
    <property type="match status" value="1"/>
</dbReference>
<gene>
    <name evidence="13" type="ORF">MONAX_5E030700</name>
</gene>
<evidence type="ECO:0000256" key="1">
    <source>
        <dbReference type="ARBA" id="ARBA00004184"/>
    </source>
</evidence>
<dbReference type="GO" id="GO:0008270">
    <property type="term" value="F:zinc ion binding"/>
    <property type="evidence" value="ECO:0007669"/>
    <property type="project" value="UniProtKB-KW"/>
</dbReference>
<dbReference type="Proteomes" id="UP000335636">
    <property type="component" value="Unassembled WGS sequence"/>
</dbReference>
<dbReference type="EMBL" id="CABDUW010017277">
    <property type="protein sequence ID" value="VTJ92331.1"/>
    <property type="molecule type" value="Genomic_DNA"/>
</dbReference>
<evidence type="ECO:0000256" key="3">
    <source>
        <dbReference type="ARBA" id="ARBA00022723"/>
    </source>
</evidence>
<proteinExistence type="predicted"/>
<dbReference type="SUPFAM" id="SSF57863">
    <property type="entry name" value="ArfGap/RecO-like zinc finger"/>
    <property type="match status" value="1"/>
</dbReference>
<evidence type="ECO:0000256" key="9">
    <source>
        <dbReference type="PROSITE-ProRule" id="PRU00288"/>
    </source>
</evidence>
<feature type="compositionally biased region" description="Polar residues" evidence="11">
    <location>
        <begin position="7"/>
        <end position="16"/>
    </location>
</feature>
<dbReference type="InterPro" id="IPR038508">
    <property type="entry name" value="ArfGAP_dom_sf"/>
</dbReference>
<keyword evidence="2 10" id="KW-0343">GTPase activation</keyword>
<dbReference type="PANTHER" id="PTHR23180">
    <property type="entry name" value="CENTAURIN/ARF"/>
    <property type="match status" value="1"/>
</dbReference>
<dbReference type="PROSITE" id="PS50115">
    <property type="entry name" value="ARFGAP"/>
    <property type="match status" value="1"/>
</dbReference>
<keyword evidence="7" id="KW-0175">Coiled coil</keyword>
<dbReference type="GO" id="GO:0010008">
    <property type="term" value="C:endosome membrane"/>
    <property type="evidence" value="ECO:0007669"/>
    <property type="project" value="UniProtKB-SubCell"/>
</dbReference>
<sequence length="70" mass="7391">KLDKKSSPSTGSLDSGNESKEKLLKGESALQRVQCIPGNASCCDCGLADPRWASINLGITLCIECSGIHR</sequence>